<keyword evidence="1" id="KW-0732">Signal</keyword>
<evidence type="ECO:0000313" key="2">
    <source>
        <dbReference type="EMBL" id="KAH7108662.1"/>
    </source>
</evidence>
<feature type="signal peptide" evidence="1">
    <location>
        <begin position="1"/>
        <end position="21"/>
    </location>
</feature>
<feature type="chain" id="PRO_5040155506" evidence="1">
    <location>
        <begin position="22"/>
        <end position="291"/>
    </location>
</feature>
<sequence>MKLLAYLAIAALALTQHTAVAQDPTNPSNAPNLGYYELLRLQKSFWTLFSYPNNVKEAESINSTIFAENVQGRVSDTRNFAGRELNTEYIFGLFIPSKSVSIIGQPGMGEIIQFTANQNIAAASTRVPFTFPQFGNKTLPVVIDTWIAWNDKGEIIQYDATFKWFAHLVQTLIFSLDSDHVAAGGKAVNAIVHSICTAHTQHCVGGNQQYADEAECADFLKNRIRVGQPFEMGMDTLMCRSLHEHMIKFRPDVHCSHIGKTGGGMCDDHTSYSERVEENYFTNTPWIPTVI</sequence>
<keyword evidence="3" id="KW-1185">Reference proteome</keyword>
<dbReference type="OrthoDB" id="10010954at2759"/>
<organism evidence="2 3">
    <name type="scientific">Dendryphion nanum</name>
    <dbReference type="NCBI Taxonomy" id="256645"/>
    <lineage>
        <taxon>Eukaryota</taxon>
        <taxon>Fungi</taxon>
        <taxon>Dikarya</taxon>
        <taxon>Ascomycota</taxon>
        <taxon>Pezizomycotina</taxon>
        <taxon>Dothideomycetes</taxon>
        <taxon>Pleosporomycetidae</taxon>
        <taxon>Pleosporales</taxon>
        <taxon>Torulaceae</taxon>
        <taxon>Dendryphion</taxon>
    </lineage>
</organism>
<name>A0A9P9I6A9_9PLEO</name>
<gene>
    <name evidence="2" type="ORF">B0J11DRAFT_586837</name>
</gene>
<comment type="caution">
    <text evidence="2">The sequence shown here is derived from an EMBL/GenBank/DDBJ whole genome shotgun (WGS) entry which is preliminary data.</text>
</comment>
<accession>A0A9P9I6A9</accession>
<proteinExistence type="predicted"/>
<dbReference type="Proteomes" id="UP000700596">
    <property type="component" value="Unassembled WGS sequence"/>
</dbReference>
<dbReference type="EMBL" id="JAGMWT010000038">
    <property type="protein sequence ID" value="KAH7108662.1"/>
    <property type="molecule type" value="Genomic_DNA"/>
</dbReference>
<evidence type="ECO:0000313" key="3">
    <source>
        <dbReference type="Proteomes" id="UP000700596"/>
    </source>
</evidence>
<protein>
    <submittedName>
        <fullName evidence="2">Uncharacterized protein</fullName>
    </submittedName>
</protein>
<evidence type="ECO:0000256" key="1">
    <source>
        <dbReference type="SAM" id="SignalP"/>
    </source>
</evidence>
<reference evidence="2" key="1">
    <citation type="journal article" date="2021" name="Nat. Commun.">
        <title>Genetic determinants of endophytism in the Arabidopsis root mycobiome.</title>
        <authorList>
            <person name="Mesny F."/>
            <person name="Miyauchi S."/>
            <person name="Thiergart T."/>
            <person name="Pickel B."/>
            <person name="Atanasova L."/>
            <person name="Karlsson M."/>
            <person name="Huettel B."/>
            <person name="Barry K.W."/>
            <person name="Haridas S."/>
            <person name="Chen C."/>
            <person name="Bauer D."/>
            <person name="Andreopoulos W."/>
            <person name="Pangilinan J."/>
            <person name="LaButti K."/>
            <person name="Riley R."/>
            <person name="Lipzen A."/>
            <person name="Clum A."/>
            <person name="Drula E."/>
            <person name="Henrissat B."/>
            <person name="Kohler A."/>
            <person name="Grigoriev I.V."/>
            <person name="Martin F.M."/>
            <person name="Hacquard S."/>
        </authorList>
    </citation>
    <scope>NUCLEOTIDE SEQUENCE</scope>
    <source>
        <strain evidence="2">MPI-CAGE-CH-0243</strain>
    </source>
</reference>
<dbReference type="AlphaFoldDB" id="A0A9P9I6A9"/>